<protein>
    <recommendedName>
        <fullName evidence="3">DUF697 domain-containing protein</fullName>
    </recommendedName>
</protein>
<reference evidence="1" key="1">
    <citation type="submission" date="2020-10" db="EMBL/GenBank/DDBJ databases">
        <title>Connecting structure to function with the recovery of over 1000 high-quality activated sludge metagenome-assembled genomes encoding full-length rRNA genes using long-read sequencing.</title>
        <authorList>
            <person name="Singleton C.M."/>
            <person name="Petriglieri F."/>
            <person name="Kristensen J.M."/>
            <person name="Kirkegaard R.H."/>
            <person name="Michaelsen T.Y."/>
            <person name="Andersen M.H."/>
            <person name="Karst S.M."/>
            <person name="Dueholm M.S."/>
            <person name="Nielsen P.H."/>
            <person name="Albertsen M."/>
        </authorList>
    </citation>
    <scope>NUCLEOTIDE SEQUENCE</scope>
    <source>
        <strain evidence="1">Bjer_18-Q3-R1-45_BAT3C.347</strain>
    </source>
</reference>
<accession>A0A9D7HPP9</accession>
<gene>
    <name evidence="1" type="ORF">IPH26_00700</name>
</gene>
<dbReference type="AlphaFoldDB" id="A0A9D7HPP9"/>
<organism evidence="1 2">
    <name type="scientific">Candidatus Methylophosphatis roskildensis</name>
    <dbReference type="NCBI Taxonomy" id="2899263"/>
    <lineage>
        <taxon>Bacteria</taxon>
        <taxon>Pseudomonadati</taxon>
        <taxon>Pseudomonadota</taxon>
        <taxon>Betaproteobacteria</taxon>
        <taxon>Nitrosomonadales</taxon>
        <taxon>Sterolibacteriaceae</taxon>
        <taxon>Candidatus Methylophosphatis</taxon>
    </lineage>
</organism>
<proteinExistence type="predicted"/>
<evidence type="ECO:0000313" key="1">
    <source>
        <dbReference type="EMBL" id="MBK6971531.1"/>
    </source>
</evidence>
<name>A0A9D7HPP9_9PROT</name>
<dbReference type="Proteomes" id="UP000807785">
    <property type="component" value="Unassembled WGS sequence"/>
</dbReference>
<sequence length="187" mass="20147">MDLVDPDVAKEGTVIDVSPGLPASARDVDGIARRCRGIVRTRAVASATVALVPIPGLDLVADVALLARMIERINCEFGLSPQQIELLDSSKRMLVYRSITGFGTSMVGKAVTRALVIQVLQRVGVRIASRNVARLVPLAGQAISATLSFTAVRYVGERHVRDCLRVLDSVAVERKRRRGRVAARAHG</sequence>
<dbReference type="EMBL" id="JADJEV010000001">
    <property type="protein sequence ID" value="MBK6971531.1"/>
    <property type="molecule type" value="Genomic_DNA"/>
</dbReference>
<evidence type="ECO:0000313" key="2">
    <source>
        <dbReference type="Proteomes" id="UP000807785"/>
    </source>
</evidence>
<comment type="caution">
    <text evidence="1">The sequence shown here is derived from an EMBL/GenBank/DDBJ whole genome shotgun (WGS) entry which is preliminary data.</text>
</comment>
<evidence type="ECO:0008006" key="3">
    <source>
        <dbReference type="Google" id="ProtNLM"/>
    </source>
</evidence>